<dbReference type="InParanoid" id="M1BLZ8"/>
<reference evidence="2" key="2">
    <citation type="submission" date="2015-06" db="UniProtKB">
        <authorList>
            <consortium name="EnsemblPlants"/>
        </authorList>
    </citation>
    <scope>IDENTIFICATION</scope>
    <source>
        <strain evidence="2">DM1-3 516 R44</strain>
    </source>
</reference>
<dbReference type="PANTHER" id="PTHR36766:SF70">
    <property type="entry name" value="DISEASE RESISTANCE PROTEIN RGA4"/>
    <property type="match status" value="1"/>
</dbReference>
<dbReference type="PaxDb" id="4113-PGSC0003DMT400048118"/>
<dbReference type="OMA" id="YLYILFC"/>
<protein>
    <submittedName>
        <fullName evidence="2">Disease resistance protein I2C-5</fullName>
    </submittedName>
</protein>
<dbReference type="EnsemblPlants" id="PGSC0003DMT400048118">
    <property type="protein sequence ID" value="PGSC0003DMT400048118"/>
    <property type="gene ID" value="PGSC0003DMG403018696"/>
</dbReference>
<dbReference type="Gramene" id="PGSC0003DMT400048118">
    <property type="protein sequence ID" value="PGSC0003DMT400048118"/>
    <property type="gene ID" value="PGSC0003DMG403018696"/>
</dbReference>
<evidence type="ECO:0000313" key="2">
    <source>
        <dbReference type="EnsemblPlants" id="PGSC0003DMT400048118"/>
    </source>
</evidence>
<name>M1BLZ8_SOLTU</name>
<organism evidence="2 3">
    <name type="scientific">Solanum tuberosum</name>
    <name type="common">Potato</name>
    <dbReference type="NCBI Taxonomy" id="4113"/>
    <lineage>
        <taxon>Eukaryota</taxon>
        <taxon>Viridiplantae</taxon>
        <taxon>Streptophyta</taxon>
        <taxon>Embryophyta</taxon>
        <taxon>Tracheophyta</taxon>
        <taxon>Spermatophyta</taxon>
        <taxon>Magnoliopsida</taxon>
        <taxon>eudicotyledons</taxon>
        <taxon>Gunneridae</taxon>
        <taxon>Pentapetalae</taxon>
        <taxon>asterids</taxon>
        <taxon>lamiids</taxon>
        <taxon>Solanales</taxon>
        <taxon>Solanaceae</taxon>
        <taxon>Solanoideae</taxon>
        <taxon>Solaneae</taxon>
        <taxon>Solanum</taxon>
    </lineage>
</organism>
<dbReference type="Gene3D" id="3.80.10.10">
    <property type="entry name" value="Ribonuclease Inhibitor"/>
    <property type="match status" value="1"/>
</dbReference>
<dbReference type="PANTHER" id="PTHR36766">
    <property type="entry name" value="PLANT BROAD-SPECTRUM MILDEW RESISTANCE PROTEIN RPW8"/>
    <property type="match status" value="1"/>
</dbReference>
<proteinExistence type="predicted"/>
<dbReference type="AlphaFoldDB" id="M1BLZ8"/>
<evidence type="ECO:0000313" key="3">
    <source>
        <dbReference type="Proteomes" id="UP000011115"/>
    </source>
</evidence>
<dbReference type="eggNOG" id="KOG4658">
    <property type="taxonomic scope" value="Eukaryota"/>
</dbReference>
<reference evidence="3" key="1">
    <citation type="journal article" date="2011" name="Nature">
        <title>Genome sequence and analysis of the tuber crop potato.</title>
        <authorList>
            <consortium name="The Potato Genome Sequencing Consortium"/>
        </authorList>
    </citation>
    <scope>NUCLEOTIDE SEQUENCE [LARGE SCALE GENOMIC DNA]</scope>
    <source>
        <strain evidence="3">cv. DM1-3 516 R44</strain>
    </source>
</reference>
<dbReference type="InterPro" id="IPR032675">
    <property type="entry name" value="LRR_dom_sf"/>
</dbReference>
<accession>M1BLZ8</accession>
<dbReference type="GO" id="GO:0006952">
    <property type="term" value="P:defense response"/>
    <property type="evidence" value="ECO:0007669"/>
    <property type="project" value="UniProtKB-KW"/>
</dbReference>
<sequence>MQELFPSLKILYLINCPEIESFPEGGLPFNLQVLSISKCKKLVNGRKEWRLPCLRELSIYHDGSDEEIEHWELPSSIHSLGIDNLKTLSSQHLKSLTSLQYLSIQGNLPQIQSMLEQCQFSSFSRLTSLQTLQIVNFPNLQLISESALPSSLSQLEIYHCPNLQSLPVKGMPSSFSKLYIHSCPLLTPLLEVNKGEYWPEIAHIPTIQINDECL</sequence>
<dbReference type="HOGENOM" id="CLU_104362_0_0_1"/>
<dbReference type="SUPFAM" id="SSF52058">
    <property type="entry name" value="L domain-like"/>
    <property type="match status" value="1"/>
</dbReference>
<keyword evidence="1" id="KW-0611">Plant defense</keyword>
<evidence type="ECO:0000256" key="1">
    <source>
        <dbReference type="ARBA" id="ARBA00022821"/>
    </source>
</evidence>
<dbReference type="Proteomes" id="UP000011115">
    <property type="component" value="Unassembled WGS sequence"/>
</dbReference>
<keyword evidence="3" id="KW-1185">Reference proteome</keyword>